<dbReference type="SUPFAM" id="SSF49764">
    <property type="entry name" value="HSP20-like chaperones"/>
    <property type="match status" value="1"/>
</dbReference>
<dbReference type="EMBL" id="JBCGDC010000237">
    <property type="protein sequence ID" value="MFB6398392.1"/>
    <property type="molecule type" value="Genomic_DNA"/>
</dbReference>
<evidence type="ECO:0000313" key="4">
    <source>
        <dbReference type="EMBL" id="MFB6398392.1"/>
    </source>
</evidence>
<evidence type="ECO:0000313" key="5">
    <source>
        <dbReference type="Proteomes" id="UP001582793"/>
    </source>
</evidence>
<dbReference type="InterPro" id="IPR002068">
    <property type="entry name" value="A-crystallin/Hsp20_dom"/>
</dbReference>
<dbReference type="InterPro" id="IPR008978">
    <property type="entry name" value="HSP20-like_chaperone"/>
</dbReference>
<accession>A0ABV5D295</accession>
<feature type="domain" description="SHSP" evidence="3">
    <location>
        <begin position="67"/>
        <end position="178"/>
    </location>
</feature>
<organism evidence="4 5">
    <name type="scientific">Polymorphospora lycopeni</name>
    <dbReference type="NCBI Taxonomy" id="3140240"/>
    <lineage>
        <taxon>Bacteria</taxon>
        <taxon>Bacillati</taxon>
        <taxon>Actinomycetota</taxon>
        <taxon>Actinomycetes</taxon>
        <taxon>Micromonosporales</taxon>
        <taxon>Micromonosporaceae</taxon>
        <taxon>Polymorphospora</taxon>
    </lineage>
</organism>
<evidence type="ECO:0000256" key="1">
    <source>
        <dbReference type="PROSITE-ProRule" id="PRU00285"/>
    </source>
</evidence>
<evidence type="ECO:0000256" key="2">
    <source>
        <dbReference type="RuleBase" id="RU003616"/>
    </source>
</evidence>
<feature type="non-terminal residue" evidence="4">
    <location>
        <position position="1"/>
    </location>
</feature>
<reference evidence="4 5" key="1">
    <citation type="submission" date="2024-04" db="EMBL/GenBank/DDBJ databases">
        <title>Polymorphospora sp. isolated from Baiyangdian Lake in Xiong'an New Area.</title>
        <authorList>
            <person name="Zhang X."/>
            <person name="Liu J."/>
        </authorList>
    </citation>
    <scope>NUCLEOTIDE SEQUENCE [LARGE SCALE GENOMIC DNA]</scope>
    <source>
        <strain evidence="4 5">2-325</strain>
    </source>
</reference>
<comment type="similarity">
    <text evidence="1 2">Belongs to the small heat shock protein (HSP20) family.</text>
</comment>
<dbReference type="InterPro" id="IPR031107">
    <property type="entry name" value="Small_HSP"/>
</dbReference>
<sequence>SLLVDRGDAPREACSGSAESIFGRVPRVRRKARRTALEEVSVVLTFDPFREFDRVAGQVFGTGTAIAGAATQAMPLDLYRSGDHYVLHCDLAGVDPGSVQVDVDRRVLTIRAKRSARTDDDVQWVRRERPTGTFERRIALGDGLDLDKIAATWQDGVLTLTIPLAEASKPRRIAITATDGRRHEVVEGSATPALTKS</sequence>
<proteinExistence type="inferred from homology"/>
<keyword evidence="5" id="KW-1185">Reference proteome</keyword>
<dbReference type="CDD" id="cd06464">
    <property type="entry name" value="ACD_sHsps-like"/>
    <property type="match status" value="1"/>
</dbReference>
<dbReference type="PROSITE" id="PS01031">
    <property type="entry name" value="SHSP"/>
    <property type="match status" value="1"/>
</dbReference>
<dbReference type="Pfam" id="PF00011">
    <property type="entry name" value="HSP20"/>
    <property type="match status" value="1"/>
</dbReference>
<evidence type="ECO:0000259" key="3">
    <source>
        <dbReference type="PROSITE" id="PS01031"/>
    </source>
</evidence>
<dbReference type="Proteomes" id="UP001582793">
    <property type="component" value="Unassembled WGS sequence"/>
</dbReference>
<dbReference type="Gene3D" id="2.60.40.790">
    <property type="match status" value="1"/>
</dbReference>
<comment type="caution">
    <text evidence="4">The sequence shown here is derived from an EMBL/GenBank/DDBJ whole genome shotgun (WGS) entry which is preliminary data.</text>
</comment>
<name>A0ABV5D295_9ACTN</name>
<dbReference type="PANTHER" id="PTHR11527">
    <property type="entry name" value="HEAT-SHOCK PROTEIN 20 FAMILY MEMBER"/>
    <property type="match status" value="1"/>
</dbReference>
<protein>
    <submittedName>
        <fullName evidence="4">Hsp20/alpha crystallin family protein</fullName>
    </submittedName>
</protein>
<gene>
    <name evidence="4" type="ORF">AAFH96_35755</name>
</gene>
<dbReference type="RefSeq" id="WP_375737177.1">
    <property type="nucleotide sequence ID" value="NZ_JBCGDC010000237.1"/>
</dbReference>